<feature type="transmembrane region" description="Helical" evidence="1">
    <location>
        <begin position="452"/>
        <end position="468"/>
    </location>
</feature>
<feature type="transmembrane region" description="Helical" evidence="1">
    <location>
        <begin position="475"/>
        <end position="492"/>
    </location>
</feature>
<feature type="transmembrane region" description="Helical" evidence="1">
    <location>
        <begin position="250"/>
        <end position="271"/>
    </location>
</feature>
<feature type="transmembrane region" description="Helical" evidence="1">
    <location>
        <begin position="119"/>
        <end position="138"/>
    </location>
</feature>
<feature type="transmembrane region" description="Helical" evidence="1">
    <location>
        <begin position="196"/>
        <end position="229"/>
    </location>
</feature>
<keyword evidence="1" id="KW-0812">Transmembrane</keyword>
<keyword evidence="1" id="KW-0472">Membrane</keyword>
<dbReference type="KEGG" id="puo:RZN69_02080"/>
<evidence type="ECO:0000256" key="1">
    <source>
        <dbReference type="SAM" id="Phobius"/>
    </source>
</evidence>
<dbReference type="EMBL" id="CP136920">
    <property type="protein sequence ID" value="WOO41859.1"/>
    <property type="molecule type" value="Genomic_DNA"/>
</dbReference>
<feature type="transmembrane region" description="Helical" evidence="1">
    <location>
        <begin position="358"/>
        <end position="376"/>
    </location>
</feature>
<dbReference type="Proteomes" id="UP001304300">
    <property type="component" value="Chromosome"/>
</dbReference>
<evidence type="ECO:0000313" key="2">
    <source>
        <dbReference type="EMBL" id="WOO41859.1"/>
    </source>
</evidence>
<feature type="transmembrane region" description="Helical" evidence="1">
    <location>
        <begin position="419"/>
        <end position="440"/>
    </location>
</feature>
<feature type="transmembrane region" description="Helical" evidence="1">
    <location>
        <begin position="327"/>
        <end position="346"/>
    </location>
</feature>
<feature type="transmembrane region" description="Helical" evidence="1">
    <location>
        <begin position="21"/>
        <end position="39"/>
    </location>
</feature>
<evidence type="ECO:0000313" key="3">
    <source>
        <dbReference type="Proteomes" id="UP001304300"/>
    </source>
</evidence>
<protein>
    <submittedName>
        <fullName evidence="2">YfhO family protein</fullName>
    </submittedName>
</protein>
<keyword evidence="1" id="KW-1133">Transmembrane helix</keyword>
<proteinExistence type="predicted"/>
<dbReference type="PANTHER" id="PTHR38454:SF1">
    <property type="entry name" value="INTEGRAL MEMBRANE PROTEIN"/>
    <property type="match status" value="1"/>
</dbReference>
<dbReference type="RefSeq" id="WP_317834343.1">
    <property type="nucleotide sequence ID" value="NZ_CP136920.1"/>
</dbReference>
<sequence length="816" mass="93380">MRHLASRIIQLFLKCWEQQRYALLITLGVLLLGNFAIYFDFINTRRLFLFYDAGSDSATQLLPFAHYFANIRDITTLWEHRTGLGNNQFLMSALYTGYDPLLLLFKGRNPEWIGAHLEYFAIIKSLIAGVFFFAFLRLRGFSSFAGLVGGCCWAMSGMFVAIATWFVSITPSHSAALAMVLWGYQYWRNGKSPLPLVVAFAYFIISTQAFITVPQLGVFFFLFILYDWWSETKERLSFSELFWRYLKFGLYCLWGLMLVAPLILPTLYYVFLENPRMGGDFSISLFELPKWIDLFTNFTRAFSNDLFGTANSWNEQISYPDYFMIPFNYFGIIWIVWIPVYAISVFRTGDRDDQVRLIKLLIFCLPFVVVLLMPGIRSYLFYGGKANYYRWVCNYSGVAYLLLGACALDWLFKKGIGSLRWLPVVILASVLVLLSGVLYYLNQYRGLSLDPWTIGIVVFGLFGATLALSLRSAMAAYIVLALIAFFDLTTQGNRSVSTTRNSLWTIEQRPAESHLIYSEPDMSAALADIKARDSSLFYRISKPAEYGARWDNSSLSQNYMGTRAYHSFNNKNVVEFYYTFTNQQPDFWGPIALPGFDEFGLLDNISGVRYYASYLPELLPEWVTEVNRFGGIGVYENPYAFPLAVPYYRYADSSLFDFYDNRHARQQLIYDTVMLDETVGREDLTGLEEVTSFATEWSDETRNAALQNRAKANEAFALDHFGEDTVEGHIVLEEPAMLVFSIPYDPGWSAWVNGEDVAIERANIGFMGVPLEAGENVVHLAYWPPFFTFSLLLCGFAIVGLFVIPKFCFKRNVVTA</sequence>
<dbReference type="InterPro" id="IPR018580">
    <property type="entry name" value="Uncharacterised_YfhO"/>
</dbReference>
<dbReference type="PANTHER" id="PTHR38454">
    <property type="entry name" value="INTEGRAL MEMBRANE PROTEIN-RELATED"/>
    <property type="match status" value="1"/>
</dbReference>
<dbReference type="Pfam" id="PF09586">
    <property type="entry name" value="YfhO"/>
    <property type="match status" value="2"/>
</dbReference>
<feature type="transmembrane region" description="Helical" evidence="1">
    <location>
        <begin position="388"/>
        <end position="412"/>
    </location>
</feature>
<name>A0AAQ3LC77_9BACT</name>
<feature type="transmembrane region" description="Helical" evidence="1">
    <location>
        <begin position="782"/>
        <end position="804"/>
    </location>
</feature>
<dbReference type="AlphaFoldDB" id="A0AAQ3LC77"/>
<keyword evidence="3" id="KW-1185">Reference proteome</keyword>
<reference evidence="2 3" key="1">
    <citation type="submission" date="2023-10" db="EMBL/GenBank/DDBJ databases">
        <title>Rubellicoccus peritrichatus gen. nov., sp. nov., isolated from an algae of coral reef tank.</title>
        <authorList>
            <person name="Luo J."/>
        </authorList>
    </citation>
    <scope>NUCLEOTIDE SEQUENCE [LARGE SCALE GENOMIC DNA]</scope>
    <source>
        <strain evidence="2 3">CR14</strain>
    </source>
</reference>
<accession>A0AAQ3LC77</accession>
<organism evidence="2 3">
    <name type="scientific">Rubellicoccus peritrichatus</name>
    <dbReference type="NCBI Taxonomy" id="3080537"/>
    <lineage>
        <taxon>Bacteria</taxon>
        <taxon>Pseudomonadati</taxon>
        <taxon>Verrucomicrobiota</taxon>
        <taxon>Opitutia</taxon>
        <taxon>Puniceicoccales</taxon>
        <taxon>Cerasicoccaceae</taxon>
        <taxon>Rubellicoccus</taxon>
    </lineage>
</organism>
<gene>
    <name evidence="2" type="ORF">RZN69_02080</name>
</gene>